<name>A0ABX7B8P7_9PROT</name>
<evidence type="ECO:0000256" key="1">
    <source>
        <dbReference type="SAM" id="Coils"/>
    </source>
</evidence>
<reference evidence="2" key="1">
    <citation type="submission" date="2021-02" db="EMBL/GenBank/DDBJ databases">
        <title>Skermanella TT6 skin isolate.</title>
        <authorList>
            <person name="Lee K."/>
            <person name="Ganzorig M."/>
        </authorList>
    </citation>
    <scope>NUCLEOTIDE SEQUENCE</scope>
    <source>
        <strain evidence="2">TT6</strain>
    </source>
</reference>
<dbReference type="Proteomes" id="UP000595197">
    <property type="component" value="Chromosome"/>
</dbReference>
<evidence type="ECO:0000313" key="2">
    <source>
        <dbReference type="EMBL" id="QQP90746.1"/>
    </source>
</evidence>
<dbReference type="EMBL" id="CP067420">
    <property type="protein sequence ID" value="QQP90746.1"/>
    <property type="molecule type" value="Genomic_DNA"/>
</dbReference>
<accession>A0ABX7B8P7</accession>
<evidence type="ECO:0000313" key="3">
    <source>
        <dbReference type="Proteomes" id="UP000595197"/>
    </source>
</evidence>
<feature type="coiled-coil region" evidence="1">
    <location>
        <begin position="202"/>
        <end position="257"/>
    </location>
</feature>
<proteinExistence type="predicted"/>
<keyword evidence="3" id="KW-1185">Reference proteome</keyword>
<protein>
    <submittedName>
        <fullName evidence="2">Uncharacterized protein</fullName>
    </submittedName>
</protein>
<dbReference type="RefSeq" id="WP_201078046.1">
    <property type="nucleotide sequence ID" value="NZ_CP067420.1"/>
</dbReference>
<sequence length="382" mass="40736">MTKTTPAPTGAAPDAKFTVILDGTLTAVSPIAVSPPKPQGERDDGDRVQRLPRMPIMEDGSMRMTAYLPASTIRGALRRAAVAAAIDLLAENGAPKLTPNDYLLLALGGVKDRKDEGGGADDTKGVDLQAVRDFRLRNPLVSLFGAMAIDVGGNLRVGHGIPAVPLADPGHLGVGARHDPFARQPALLELFDADAANDFLTRNDFRLEGNRLENQAEQAKRKLGEQRRSRTADPEKVKELTEQVARLDADAKAAFERAGGKVNIQQPLAGYEALPVGLEMRHRIVADQVPPVELALLLAALERFALAPVLGAHVAHGCGEVTGSWSVSVARRGAPAEPAGTIAMDNYRGLKIDTDHPVMLDALAIRSDLPARSRAFDLRSPD</sequence>
<gene>
    <name evidence="2" type="ORF">IGS68_05845</name>
</gene>
<keyword evidence="1" id="KW-0175">Coiled coil</keyword>
<organism evidence="2 3">
    <name type="scientific">Skermanella cutis</name>
    <dbReference type="NCBI Taxonomy" id="2775420"/>
    <lineage>
        <taxon>Bacteria</taxon>
        <taxon>Pseudomonadati</taxon>
        <taxon>Pseudomonadota</taxon>
        <taxon>Alphaproteobacteria</taxon>
        <taxon>Rhodospirillales</taxon>
        <taxon>Azospirillaceae</taxon>
        <taxon>Skermanella</taxon>
    </lineage>
</organism>